<evidence type="ECO:0000313" key="3">
    <source>
        <dbReference type="Proteomes" id="UP000249061"/>
    </source>
</evidence>
<dbReference type="AlphaFoldDB" id="A0A2W5UJN6"/>
<proteinExistence type="predicted"/>
<comment type="caution">
    <text evidence="2">The sequence shown here is derived from an EMBL/GenBank/DDBJ whole genome shotgun (WGS) entry which is preliminary data.</text>
</comment>
<reference evidence="2 3" key="1">
    <citation type="submission" date="2017-08" db="EMBL/GenBank/DDBJ databases">
        <title>Infants hospitalized years apart are colonized by the same room-sourced microbial strains.</title>
        <authorList>
            <person name="Brooks B."/>
            <person name="Olm M.R."/>
            <person name="Firek B.A."/>
            <person name="Baker R."/>
            <person name="Thomas B.C."/>
            <person name="Morowitz M.J."/>
            <person name="Banfield J.F."/>
        </authorList>
    </citation>
    <scope>NUCLEOTIDE SEQUENCE [LARGE SCALE GENOMIC DNA]</scope>
    <source>
        <strain evidence="2">S2_003_000_R2_14</strain>
    </source>
</reference>
<accession>A0A2W5UJN6</accession>
<dbReference type="Proteomes" id="UP000249061">
    <property type="component" value="Unassembled WGS sequence"/>
</dbReference>
<protein>
    <submittedName>
        <fullName evidence="2">Alpha/beta hydrolase</fullName>
    </submittedName>
</protein>
<gene>
    <name evidence="2" type="ORF">DI536_35930</name>
</gene>
<name>A0A2W5UJN6_9BACT</name>
<evidence type="ECO:0000313" key="2">
    <source>
        <dbReference type="EMBL" id="PZR03494.1"/>
    </source>
</evidence>
<dbReference type="Gene3D" id="3.40.50.1820">
    <property type="entry name" value="alpha/beta hydrolase"/>
    <property type="match status" value="1"/>
</dbReference>
<feature type="domain" description="AB hydrolase-1" evidence="1">
    <location>
        <begin position="17"/>
        <end position="261"/>
    </location>
</feature>
<keyword evidence="2" id="KW-0378">Hydrolase</keyword>
<dbReference type="GO" id="GO:0016787">
    <property type="term" value="F:hydrolase activity"/>
    <property type="evidence" value="ECO:0007669"/>
    <property type="project" value="UniProtKB-KW"/>
</dbReference>
<organism evidence="2 3">
    <name type="scientific">Archangium gephyra</name>
    <dbReference type="NCBI Taxonomy" id="48"/>
    <lineage>
        <taxon>Bacteria</taxon>
        <taxon>Pseudomonadati</taxon>
        <taxon>Myxococcota</taxon>
        <taxon>Myxococcia</taxon>
        <taxon>Myxococcales</taxon>
        <taxon>Cystobacterineae</taxon>
        <taxon>Archangiaceae</taxon>
        <taxon>Archangium</taxon>
    </lineage>
</organism>
<dbReference type="Pfam" id="PF12697">
    <property type="entry name" value="Abhydrolase_6"/>
    <property type="match status" value="1"/>
</dbReference>
<dbReference type="InterPro" id="IPR000073">
    <property type="entry name" value="AB_hydrolase_1"/>
</dbReference>
<dbReference type="EMBL" id="QFQP01000086">
    <property type="protein sequence ID" value="PZR03494.1"/>
    <property type="molecule type" value="Genomic_DNA"/>
</dbReference>
<sequence>MKFELEDFGGDGPVLHFAHANGFPPGTYRKLLTAWSTRFHVVAVKSRCLQPGIPPSTMQHWETFADDLVDSLRAADLGPVLGVGHSLGGVATLIAASRAPDLFTKVIALDPVLFSRRDEFLFRALKVTGLVKRVGPAKSARKRREVWPSREAAGASYRKKPLFRDFDAECFDDYLHFGLRDVEGGVRLTIPRDWEARVFESGPKDAFGELKNLKVPSVFVRGESTNVFSPAAVKRVKQHVPTAQFIEARGGHLFPLEHPELTDQLLG</sequence>
<dbReference type="InterPro" id="IPR029058">
    <property type="entry name" value="AB_hydrolase_fold"/>
</dbReference>
<evidence type="ECO:0000259" key="1">
    <source>
        <dbReference type="Pfam" id="PF12697"/>
    </source>
</evidence>
<dbReference type="SUPFAM" id="SSF53474">
    <property type="entry name" value="alpha/beta-Hydrolases"/>
    <property type="match status" value="1"/>
</dbReference>